<keyword evidence="1" id="KW-1133">Transmembrane helix</keyword>
<evidence type="ECO:0000313" key="2">
    <source>
        <dbReference type="EMBL" id="KAK9137714.1"/>
    </source>
</evidence>
<dbReference type="AlphaFoldDB" id="A0AAP0JPP0"/>
<evidence type="ECO:0000313" key="3">
    <source>
        <dbReference type="Proteomes" id="UP001417504"/>
    </source>
</evidence>
<feature type="transmembrane region" description="Helical" evidence="1">
    <location>
        <begin position="41"/>
        <end position="59"/>
    </location>
</feature>
<sequence>MLLIRFCVTGIPCMFASTNCVFFRGAQCLFFSRFRFLNRLLYVRYFFFCCIDFYVYHFIVNSIEFLIDCHCLDIELLFQFENHRDQSVSCELGLDKFSCSKYVVH</sequence>
<keyword evidence="3" id="KW-1185">Reference proteome</keyword>
<accession>A0AAP0JPP0</accession>
<gene>
    <name evidence="2" type="ORF">Sjap_008308</name>
</gene>
<keyword evidence="1" id="KW-0812">Transmembrane</keyword>
<reference evidence="2 3" key="1">
    <citation type="submission" date="2024-01" db="EMBL/GenBank/DDBJ databases">
        <title>Genome assemblies of Stephania.</title>
        <authorList>
            <person name="Yang L."/>
        </authorList>
    </citation>
    <scope>NUCLEOTIDE SEQUENCE [LARGE SCALE GENOMIC DNA]</scope>
    <source>
        <strain evidence="2">QJT</strain>
        <tissue evidence="2">Leaf</tissue>
    </source>
</reference>
<comment type="caution">
    <text evidence="2">The sequence shown here is derived from an EMBL/GenBank/DDBJ whole genome shotgun (WGS) entry which is preliminary data.</text>
</comment>
<dbReference type="EMBL" id="JBBNAE010000003">
    <property type="protein sequence ID" value="KAK9137714.1"/>
    <property type="molecule type" value="Genomic_DNA"/>
</dbReference>
<organism evidence="2 3">
    <name type="scientific">Stephania japonica</name>
    <dbReference type="NCBI Taxonomy" id="461633"/>
    <lineage>
        <taxon>Eukaryota</taxon>
        <taxon>Viridiplantae</taxon>
        <taxon>Streptophyta</taxon>
        <taxon>Embryophyta</taxon>
        <taxon>Tracheophyta</taxon>
        <taxon>Spermatophyta</taxon>
        <taxon>Magnoliopsida</taxon>
        <taxon>Ranunculales</taxon>
        <taxon>Menispermaceae</taxon>
        <taxon>Menispermoideae</taxon>
        <taxon>Cissampelideae</taxon>
        <taxon>Stephania</taxon>
    </lineage>
</organism>
<keyword evidence="1" id="KW-0472">Membrane</keyword>
<protein>
    <submittedName>
        <fullName evidence="2">Uncharacterized protein</fullName>
    </submittedName>
</protein>
<dbReference type="Proteomes" id="UP001417504">
    <property type="component" value="Unassembled WGS sequence"/>
</dbReference>
<proteinExistence type="predicted"/>
<name>A0AAP0JPP0_9MAGN</name>
<evidence type="ECO:0000256" key="1">
    <source>
        <dbReference type="SAM" id="Phobius"/>
    </source>
</evidence>